<name>A0A1H8B386_9PROT</name>
<dbReference type="GO" id="GO:0043709">
    <property type="term" value="P:cell adhesion involved in single-species biofilm formation"/>
    <property type="evidence" value="ECO:0007669"/>
    <property type="project" value="TreeGrafter"/>
</dbReference>
<feature type="transmembrane region" description="Helical" evidence="3">
    <location>
        <begin position="158"/>
        <end position="176"/>
    </location>
</feature>
<dbReference type="EMBL" id="FOCP01000002">
    <property type="protein sequence ID" value="SEM77395.1"/>
    <property type="molecule type" value="Genomic_DNA"/>
</dbReference>
<gene>
    <name evidence="5" type="ORF">SAMN05216325_10283</name>
</gene>
<dbReference type="Proteomes" id="UP000199459">
    <property type="component" value="Unassembled WGS sequence"/>
</dbReference>
<evidence type="ECO:0000256" key="2">
    <source>
        <dbReference type="ARBA" id="ARBA00034247"/>
    </source>
</evidence>
<dbReference type="Pfam" id="PF00990">
    <property type="entry name" value="GGDEF"/>
    <property type="match status" value="1"/>
</dbReference>
<dbReference type="SMART" id="SM00267">
    <property type="entry name" value="GGDEF"/>
    <property type="match status" value="1"/>
</dbReference>
<keyword evidence="3" id="KW-0472">Membrane</keyword>
<dbReference type="OrthoDB" id="9813903at2"/>
<dbReference type="InterPro" id="IPR050469">
    <property type="entry name" value="Diguanylate_Cyclase"/>
</dbReference>
<dbReference type="AlphaFoldDB" id="A0A1H8B386"/>
<dbReference type="SUPFAM" id="SSF55073">
    <property type="entry name" value="Nucleotide cyclase"/>
    <property type="match status" value="1"/>
</dbReference>
<evidence type="ECO:0000313" key="6">
    <source>
        <dbReference type="Proteomes" id="UP000199459"/>
    </source>
</evidence>
<evidence type="ECO:0000256" key="3">
    <source>
        <dbReference type="SAM" id="Phobius"/>
    </source>
</evidence>
<feature type="domain" description="GGDEF" evidence="4">
    <location>
        <begin position="357"/>
        <end position="483"/>
    </location>
</feature>
<reference evidence="5 6" key="1">
    <citation type="submission" date="2016-10" db="EMBL/GenBank/DDBJ databases">
        <authorList>
            <person name="de Groot N.N."/>
        </authorList>
    </citation>
    <scope>NUCLEOTIDE SEQUENCE [LARGE SCALE GENOMIC DNA]</scope>
    <source>
        <strain evidence="5 6">Nm22</strain>
    </source>
</reference>
<evidence type="ECO:0000259" key="4">
    <source>
        <dbReference type="PROSITE" id="PS50887"/>
    </source>
</evidence>
<evidence type="ECO:0000313" key="5">
    <source>
        <dbReference type="EMBL" id="SEM77395.1"/>
    </source>
</evidence>
<dbReference type="GO" id="GO:0052621">
    <property type="term" value="F:diguanylate cyclase activity"/>
    <property type="evidence" value="ECO:0007669"/>
    <property type="project" value="UniProtKB-EC"/>
</dbReference>
<dbReference type="PANTHER" id="PTHR45138">
    <property type="entry name" value="REGULATORY COMPONENTS OF SENSORY TRANSDUCTION SYSTEM"/>
    <property type="match status" value="1"/>
</dbReference>
<accession>A0A1H8B386</accession>
<dbReference type="InterPro" id="IPR043128">
    <property type="entry name" value="Rev_trsase/Diguanyl_cyclase"/>
</dbReference>
<dbReference type="PROSITE" id="PS50887">
    <property type="entry name" value="GGDEF"/>
    <property type="match status" value="1"/>
</dbReference>
<feature type="transmembrane region" description="Helical" evidence="3">
    <location>
        <begin position="261"/>
        <end position="282"/>
    </location>
</feature>
<protein>
    <recommendedName>
        <fullName evidence="1">diguanylate cyclase</fullName>
        <ecNumber evidence="1">2.7.7.65</ecNumber>
    </recommendedName>
</protein>
<feature type="transmembrane region" description="Helical" evidence="3">
    <location>
        <begin position="50"/>
        <end position="75"/>
    </location>
</feature>
<feature type="transmembrane region" description="Helical" evidence="3">
    <location>
        <begin position="188"/>
        <end position="210"/>
    </location>
</feature>
<dbReference type="InterPro" id="IPR000160">
    <property type="entry name" value="GGDEF_dom"/>
</dbReference>
<dbReference type="PANTHER" id="PTHR45138:SF9">
    <property type="entry name" value="DIGUANYLATE CYCLASE DGCM-RELATED"/>
    <property type="match status" value="1"/>
</dbReference>
<feature type="transmembrane region" description="Helical" evidence="3">
    <location>
        <begin position="12"/>
        <end position="29"/>
    </location>
</feature>
<comment type="catalytic activity">
    <reaction evidence="2">
        <text>2 GTP = 3',3'-c-di-GMP + 2 diphosphate</text>
        <dbReference type="Rhea" id="RHEA:24898"/>
        <dbReference type="ChEBI" id="CHEBI:33019"/>
        <dbReference type="ChEBI" id="CHEBI:37565"/>
        <dbReference type="ChEBI" id="CHEBI:58805"/>
        <dbReference type="EC" id="2.7.7.65"/>
    </reaction>
</comment>
<dbReference type="GO" id="GO:0005886">
    <property type="term" value="C:plasma membrane"/>
    <property type="evidence" value="ECO:0007669"/>
    <property type="project" value="TreeGrafter"/>
</dbReference>
<dbReference type="EC" id="2.7.7.65" evidence="1"/>
<evidence type="ECO:0000256" key="1">
    <source>
        <dbReference type="ARBA" id="ARBA00012528"/>
    </source>
</evidence>
<organism evidence="5 6">
    <name type="scientific">Nitrosomonas marina</name>
    <dbReference type="NCBI Taxonomy" id="917"/>
    <lineage>
        <taxon>Bacteria</taxon>
        <taxon>Pseudomonadati</taxon>
        <taxon>Pseudomonadota</taxon>
        <taxon>Betaproteobacteria</taxon>
        <taxon>Nitrosomonadales</taxon>
        <taxon>Nitrosomonadaceae</taxon>
        <taxon>Nitrosomonas</taxon>
    </lineage>
</organism>
<keyword evidence="3" id="KW-1133">Transmembrane helix</keyword>
<feature type="transmembrane region" description="Helical" evidence="3">
    <location>
        <begin position="294"/>
        <end position="312"/>
    </location>
</feature>
<dbReference type="Gene3D" id="3.30.70.270">
    <property type="match status" value="1"/>
</dbReference>
<feature type="transmembrane region" description="Helical" evidence="3">
    <location>
        <begin position="114"/>
        <end position="135"/>
    </location>
</feature>
<dbReference type="InterPro" id="IPR029787">
    <property type="entry name" value="Nucleotide_cyclase"/>
</dbReference>
<dbReference type="NCBIfam" id="TIGR00254">
    <property type="entry name" value="GGDEF"/>
    <property type="match status" value="1"/>
</dbReference>
<proteinExistence type="predicted"/>
<feature type="transmembrane region" description="Helical" evidence="3">
    <location>
        <begin position="87"/>
        <end position="107"/>
    </location>
</feature>
<sequence>MFAAFDQNYQYLIVLVFLKTTGLTTLIAVKIHMDSFGHQLEQQNNEHLSGLFFAQIACVVFAGGIAIVTLCGWMVPAIASKLPDGWWLMTQNTALSILISAFAIILIRNDSNILVIRFCGLAVIIFTTFALYGYINGQSIAFESIKIQGNLTELSDQVPIHSIIFFYLYGASIIVAKKEKNQKHCNNARDFLTLLLIGMVLVIFSGYLFSATSLYSHSTETLVSYHTFVCMCLLTFTNFVRGVDGGIFSLFLGSGIGSYTARVALPWAIMGPFFVISAINYFWDPRGASQEIQIALSATLLSLMFFFIILWLSNKISHLENDLRTLALTDEMTGLYNLRAFSILGKQAFLESLRNNTILTLLYFDLDGLKKINDTQGHQVGSDMIIEFANLLKTNFRRNETIARIGGDEFVVLSKNQEVDTAAKRLADAVNAANARNNKRYRISYSEGKIIGKAENFGSLDDLLTQADVLMYENKKRKKLVSS</sequence>
<dbReference type="STRING" id="917.SAMN05216326_11581"/>
<dbReference type="CDD" id="cd01949">
    <property type="entry name" value="GGDEF"/>
    <property type="match status" value="1"/>
</dbReference>
<keyword evidence="3" id="KW-0812">Transmembrane</keyword>
<dbReference type="GO" id="GO:1902201">
    <property type="term" value="P:negative regulation of bacterial-type flagellum-dependent cell motility"/>
    <property type="evidence" value="ECO:0007669"/>
    <property type="project" value="TreeGrafter"/>
</dbReference>